<dbReference type="Gene3D" id="3.40.50.300">
    <property type="entry name" value="P-loop containing nucleotide triphosphate hydrolases"/>
    <property type="match status" value="1"/>
</dbReference>
<reference evidence="3" key="1">
    <citation type="submission" date="2020-09" db="EMBL/GenBank/DDBJ databases">
        <title>Novel species in genus Aeromicrobium.</title>
        <authorList>
            <person name="Zhang G."/>
        </authorList>
    </citation>
    <scope>NUCLEOTIDE SEQUENCE</scope>
    <source>
        <strain evidence="3">SSW1-57</strain>
    </source>
</reference>
<feature type="domain" description="Endonuclease GajA/Old nuclease/RecF-like AAA" evidence="1">
    <location>
        <begin position="263"/>
        <end position="340"/>
    </location>
</feature>
<feature type="domain" description="Rad50/SbcC-type AAA" evidence="2">
    <location>
        <begin position="7"/>
        <end position="55"/>
    </location>
</feature>
<dbReference type="Pfam" id="PF13175">
    <property type="entry name" value="AAA_15"/>
    <property type="match status" value="1"/>
</dbReference>
<sequence length="588" mass="63463">MKLIRARVKDFRSFVGEHDFDLSSGVNYFVGPNNCGKSNLIAALVLALDPDARYDSALDRPAQTAGMGAPPKTRITLTVLVGSTPVEKTLLARARAYEMAVRESRGIATTGNVQTYADEKEVRLVVTFTGAGARQVAFQAKGQGAASLTADADESQKLYEQFSKSIRLVVLHSGEDLAQVLQGRFRDILHYVIRDHLATEVGTAEAARETYIRALQEQLLGPLQKQVEGLVNGLFPEIEIAELVPDIPGLMETLSSVDVRLHDAALTQLAGKGTGVRGAVLVAMLQYLVEQSRRSLVLAVEEPEAFLHPAAQEAVMTRLESLAQRPDVTLVVTTHSPYVVSQKPEARVSSLRKDAEGRTTLADSVSGDGDLTQVLGPLFRDSGFARVIQKATAVPPGTRGVVITEGYTDGFFVQTGCKVASREQLLDGIHFIPAGKAAQVVVQAILATAASDLPVVALLDFDDNGRAARDRLKDMNWNPKRELLMLSDWPNKCKKGHDVEIEDLIPNTVVEKLIAKSGGEAAAIDGKENCDVGWHYRPNVIWKEAAIDHLGGTLKKADCSGLIWVAEAIDSRVSAIAAAKAKSATHKK</sequence>
<protein>
    <submittedName>
        <fullName evidence="3">AAA family ATPase</fullName>
    </submittedName>
</protein>
<evidence type="ECO:0000259" key="1">
    <source>
        <dbReference type="Pfam" id="PF13175"/>
    </source>
</evidence>
<dbReference type="GO" id="GO:0006302">
    <property type="term" value="P:double-strand break repair"/>
    <property type="evidence" value="ECO:0007669"/>
    <property type="project" value="InterPro"/>
</dbReference>
<dbReference type="InterPro" id="IPR041685">
    <property type="entry name" value="AAA_GajA/Old/RecF-like"/>
</dbReference>
<dbReference type="EMBL" id="JACWMT010000001">
    <property type="protein sequence ID" value="MBD1268980.1"/>
    <property type="molecule type" value="Genomic_DNA"/>
</dbReference>
<organism evidence="3 4">
    <name type="scientific">Aeromicrobium tamlense</name>
    <dbReference type="NCBI Taxonomy" id="375541"/>
    <lineage>
        <taxon>Bacteria</taxon>
        <taxon>Bacillati</taxon>
        <taxon>Actinomycetota</taxon>
        <taxon>Actinomycetes</taxon>
        <taxon>Propionibacteriales</taxon>
        <taxon>Nocardioidaceae</taxon>
        <taxon>Aeromicrobium</taxon>
    </lineage>
</organism>
<evidence type="ECO:0000313" key="3">
    <source>
        <dbReference type="EMBL" id="MBD1268980.1"/>
    </source>
</evidence>
<name>A0A8I0FSE2_9ACTN</name>
<accession>A0A8I0FSE2</accession>
<gene>
    <name evidence="3" type="ORF">IDH50_01920</name>
</gene>
<dbReference type="InterPro" id="IPR038729">
    <property type="entry name" value="Rad50/SbcC_AAA"/>
</dbReference>
<dbReference type="SUPFAM" id="SSF52540">
    <property type="entry name" value="P-loop containing nucleoside triphosphate hydrolases"/>
    <property type="match status" value="1"/>
</dbReference>
<dbReference type="Proteomes" id="UP000659061">
    <property type="component" value="Unassembled WGS sequence"/>
</dbReference>
<evidence type="ECO:0000313" key="4">
    <source>
        <dbReference type="Proteomes" id="UP000659061"/>
    </source>
</evidence>
<dbReference type="Pfam" id="PF13476">
    <property type="entry name" value="AAA_23"/>
    <property type="match status" value="1"/>
</dbReference>
<dbReference type="GO" id="GO:0016887">
    <property type="term" value="F:ATP hydrolysis activity"/>
    <property type="evidence" value="ECO:0007669"/>
    <property type="project" value="InterPro"/>
</dbReference>
<evidence type="ECO:0000259" key="2">
    <source>
        <dbReference type="Pfam" id="PF13476"/>
    </source>
</evidence>
<proteinExistence type="predicted"/>
<dbReference type="AlphaFoldDB" id="A0A8I0FSE2"/>
<dbReference type="PANTHER" id="PTHR43581">
    <property type="entry name" value="ATP/GTP PHOSPHATASE"/>
    <property type="match status" value="1"/>
</dbReference>
<dbReference type="InterPro" id="IPR027417">
    <property type="entry name" value="P-loop_NTPase"/>
</dbReference>
<dbReference type="InterPro" id="IPR051396">
    <property type="entry name" value="Bact_Antivir_Def_Nuclease"/>
</dbReference>
<dbReference type="RefSeq" id="WP_179423313.1">
    <property type="nucleotide sequence ID" value="NZ_JACBZN010000001.1"/>
</dbReference>
<dbReference type="PANTHER" id="PTHR43581:SF4">
    <property type="entry name" value="ATP_GTP PHOSPHATASE"/>
    <property type="match status" value="1"/>
</dbReference>
<comment type="caution">
    <text evidence="3">The sequence shown here is derived from an EMBL/GenBank/DDBJ whole genome shotgun (WGS) entry which is preliminary data.</text>
</comment>